<protein>
    <recommendedName>
        <fullName evidence="2">MurNAc-LAA domain-containing protein</fullName>
    </recommendedName>
</protein>
<keyword evidence="1" id="KW-0378">Hydrolase</keyword>
<gene>
    <name evidence="3" type="ORF">bsdcttw_47420</name>
</gene>
<dbReference type="GO" id="GO:0030288">
    <property type="term" value="C:outer membrane-bounded periplasmic space"/>
    <property type="evidence" value="ECO:0007669"/>
    <property type="project" value="TreeGrafter"/>
</dbReference>
<dbReference type="CDD" id="cd02696">
    <property type="entry name" value="MurNAc-LAA"/>
    <property type="match status" value="1"/>
</dbReference>
<dbReference type="PANTHER" id="PTHR30404">
    <property type="entry name" value="N-ACETYLMURAMOYL-L-ALANINE AMIDASE"/>
    <property type="match status" value="1"/>
</dbReference>
<dbReference type="AlphaFoldDB" id="A0A7M3SAT4"/>
<evidence type="ECO:0000313" key="3">
    <source>
        <dbReference type="EMBL" id="BCK01702.1"/>
    </source>
</evidence>
<organism evidence="3 4">
    <name type="scientific">Anaerocolumna chitinilytica</name>
    <dbReference type="NCBI Taxonomy" id="1727145"/>
    <lineage>
        <taxon>Bacteria</taxon>
        <taxon>Bacillati</taxon>
        <taxon>Bacillota</taxon>
        <taxon>Clostridia</taxon>
        <taxon>Lachnospirales</taxon>
        <taxon>Lachnospiraceae</taxon>
        <taxon>Anaerocolumna</taxon>
    </lineage>
</organism>
<keyword evidence="4" id="KW-1185">Reference proteome</keyword>
<dbReference type="Pfam" id="PF01520">
    <property type="entry name" value="Amidase_3"/>
    <property type="match status" value="1"/>
</dbReference>
<dbReference type="SUPFAM" id="SSF53187">
    <property type="entry name" value="Zn-dependent exopeptidases"/>
    <property type="match status" value="1"/>
</dbReference>
<reference evidence="3 4" key="1">
    <citation type="submission" date="2020-08" db="EMBL/GenBank/DDBJ databases">
        <title>Draft genome sequencing of an Anaerocolumna strain isolated from anoxic soil subjected to BSD treatment.</title>
        <authorList>
            <person name="Uek A."/>
            <person name="Tonouchi A."/>
        </authorList>
    </citation>
    <scope>NUCLEOTIDE SEQUENCE [LARGE SCALE GENOMIC DNA]</scope>
    <source>
        <strain evidence="3 4">CTTW</strain>
    </source>
</reference>
<dbReference type="InterPro" id="IPR036365">
    <property type="entry name" value="PGBD-like_sf"/>
</dbReference>
<dbReference type="InterPro" id="IPR050695">
    <property type="entry name" value="N-acetylmuramoyl_amidase_3"/>
</dbReference>
<dbReference type="InterPro" id="IPR002508">
    <property type="entry name" value="MurNAc-LAA_cat"/>
</dbReference>
<dbReference type="GO" id="GO:0008745">
    <property type="term" value="F:N-acetylmuramoyl-L-alanine amidase activity"/>
    <property type="evidence" value="ECO:0007669"/>
    <property type="project" value="InterPro"/>
</dbReference>
<dbReference type="SUPFAM" id="SSF47090">
    <property type="entry name" value="PGBD-like"/>
    <property type="match status" value="1"/>
</dbReference>
<evidence type="ECO:0000256" key="1">
    <source>
        <dbReference type="ARBA" id="ARBA00022801"/>
    </source>
</evidence>
<dbReference type="GO" id="GO:0009253">
    <property type="term" value="P:peptidoglycan catabolic process"/>
    <property type="evidence" value="ECO:0007669"/>
    <property type="project" value="InterPro"/>
</dbReference>
<proteinExistence type="predicted"/>
<dbReference type="EMBL" id="AP023368">
    <property type="protein sequence ID" value="BCK01702.1"/>
    <property type="molecule type" value="Genomic_DNA"/>
</dbReference>
<feature type="domain" description="MurNAc-LAA" evidence="2">
    <location>
        <begin position="108"/>
        <end position="226"/>
    </location>
</feature>
<dbReference type="PANTHER" id="PTHR30404:SF0">
    <property type="entry name" value="N-ACETYLMURAMOYL-L-ALANINE AMIDASE AMIC"/>
    <property type="match status" value="1"/>
</dbReference>
<reference evidence="3 4" key="2">
    <citation type="submission" date="2020-08" db="EMBL/GenBank/DDBJ databases">
        <authorList>
            <person name="Ueki A."/>
            <person name="Tonouchi A."/>
        </authorList>
    </citation>
    <scope>NUCLEOTIDE SEQUENCE [LARGE SCALE GENOMIC DNA]</scope>
    <source>
        <strain evidence="3 4">CTTW</strain>
    </source>
</reference>
<accession>A0A7M3SAT4</accession>
<dbReference type="KEGG" id="acht:bsdcttw_47420"/>
<evidence type="ECO:0000313" key="4">
    <source>
        <dbReference type="Proteomes" id="UP000515703"/>
    </source>
</evidence>
<dbReference type="SMART" id="SM00646">
    <property type="entry name" value="Ami_3"/>
    <property type="match status" value="1"/>
</dbReference>
<sequence>MPKRIRRSSLNKTLVLMVDSMKIAVDAGHGYNTSGKRTPPVPTDVDFNKDGKADVKKGDSIREHVAAVGVAYLLVQELKRCGFTTVMTGFDDDNPKDDPDTPLTERQVTIRDAKCDYSVSIHYNAYGDGTSFNSAEGVEIYIHNAYNGKSESLARSVLKYLVQGTKQTNRGINKQALAMCNCKNLGTKASILCELCFMTNEREALQMMGSSAYWKEAAQEICKGICEYTKVKYVSEIYTPTKTIKRTSSTTDIKWLQEKLNAVLAGESFIPLTVDGNYGNKTRIAVLIYWEKLGWNQTGKDTGFSAGSNTITALSKGRKN</sequence>
<name>A0A7M3SAT4_9FIRM</name>
<dbReference type="Gene3D" id="3.40.630.40">
    <property type="entry name" value="Zn-dependent exopeptidases"/>
    <property type="match status" value="1"/>
</dbReference>
<dbReference type="Gene3D" id="1.10.101.10">
    <property type="entry name" value="PGBD-like superfamily/PGBD"/>
    <property type="match status" value="1"/>
</dbReference>
<dbReference type="Proteomes" id="UP000515703">
    <property type="component" value="Chromosome"/>
</dbReference>
<evidence type="ECO:0000259" key="2">
    <source>
        <dbReference type="SMART" id="SM00646"/>
    </source>
</evidence>
<dbReference type="InterPro" id="IPR036366">
    <property type="entry name" value="PGBDSf"/>
</dbReference>